<dbReference type="AlphaFoldDB" id="A0A0A8YVG1"/>
<protein>
    <submittedName>
        <fullName evidence="1">Uncharacterized protein</fullName>
    </submittedName>
</protein>
<dbReference type="EMBL" id="GBRH01266806">
    <property type="protein sequence ID" value="JAD31089.1"/>
    <property type="molecule type" value="Transcribed_RNA"/>
</dbReference>
<proteinExistence type="predicted"/>
<name>A0A0A8YVG1_ARUDO</name>
<evidence type="ECO:0000313" key="1">
    <source>
        <dbReference type="EMBL" id="JAD31089.1"/>
    </source>
</evidence>
<accession>A0A0A8YVG1</accession>
<reference evidence="1" key="1">
    <citation type="submission" date="2014-09" db="EMBL/GenBank/DDBJ databases">
        <authorList>
            <person name="Magalhaes I.L.F."/>
            <person name="Oliveira U."/>
            <person name="Santos F.R."/>
            <person name="Vidigal T.H.D.A."/>
            <person name="Brescovit A.D."/>
            <person name="Santos A.J."/>
        </authorList>
    </citation>
    <scope>NUCLEOTIDE SEQUENCE</scope>
    <source>
        <tissue evidence="1">Shoot tissue taken approximately 20 cm above the soil surface</tissue>
    </source>
</reference>
<sequence length="43" mass="5118">MYIYRFYLAQFKFISSNFIPCGVCFMPAVNIEVLCFCLFDFCL</sequence>
<reference evidence="1" key="2">
    <citation type="journal article" date="2015" name="Data Brief">
        <title>Shoot transcriptome of the giant reed, Arundo donax.</title>
        <authorList>
            <person name="Barrero R.A."/>
            <person name="Guerrero F.D."/>
            <person name="Moolhuijzen P."/>
            <person name="Goolsby J.A."/>
            <person name="Tidwell J."/>
            <person name="Bellgard S.E."/>
            <person name="Bellgard M.I."/>
        </authorList>
    </citation>
    <scope>NUCLEOTIDE SEQUENCE</scope>
    <source>
        <tissue evidence="1">Shoot tissue taken approximately 20 cm above the soil surface</tissue>
    </source>
</reference>
<organism evidence="1">
    <name type="scientific">Arundo donax</name>
    <name type="common">Giant reed</name>
    <name type="synonym">Donax arundinaceus</name>
    <dbReference type="NCBI Taxonomy" id="35708"/>
    <lineage>
        <taxon>Eukaryota</taxon>
        <taxon>Viridiplantae</taxon>
        <taxon>Streptophyta</taxon>
        <taxon>Embryophyta</taxon>
        <taxon>Tracheophyta</taxon>
        <taxon>Spermatophyta</taxon>
        <taxon>Magnoliopsida</taxon>
        <taxon>Liliopsida</taxon>
        <taxon>Poales</taxon>
        <taxon>Poaceae</taxon>
        <taxon>PACMAD clade</taxon>
        <taxon>Arundinoideae</taxon>
        <taxon>Arundineae</taxon>
        <taxon>Arundo</taxon>
    </lineage>
</organism>